<feature type="chain" id="PRO_5046792876" evidence="2">
    <location>
        <begin position="27"/>
        <end position="259"/>
    </location>
</feature>
<sequence>MSKLLKAVLLSSALLLSLSAPVKSHAADTTPSPDASSDSGSAPASENRSGKTTVHASFTQGDKNINPIDPAHPDNDTTTIANNGAQAGGGLSLVYITNVLDFGSHPLDILHDQSYPANYQDPNKRDNNANTDALLNGKAVVEVSDVRGTNAGWQLSVNGEPLKGTDGTTIDGATLSVNNGSVSTPLKTSETNGVNLSKVTNALAASSTPLLTAPMNKGAGLTIAQVDPSDIKLNIPANQAKSQGYDTTVTWNLGDLPKN</sequence>
<reference evidence="5" key="1">
    <citation type="journal article" date="2019" name="Int. J. Syst. Evol. Microbiol.">
        <title>The Global Catalogue of Microorganisms (GCM) 10K type strain sequencing project: providing services to taxonomists for standard genome sequencing and annotation.</title>
        <authorList>
            <consortium name="The Broad Institute Genomics Platform"/>
            <consortium name="The Broad Institute Genome Sequencing Center for Infectious Disease"/>
            <person name="Wu L."/>
            <person name="Ma J."/>
        </authorList>
    </citation>
    <scope>NUCLEOTIDE SEQUENCE [LARGE SCALE GENOMIC DNA]</scope>
    <source>
        <strain evidence="5">CCM 8933</strain>
    </source>
</reference>
<dbReference type="Proteomes" id="UP001596282">
    <property type="component" value="Unassembled WGS sequence"/>
</dbReference>
<comment type="caution">
    <text evidence="4">The sequence shown here is derived from an EMBL/GenBank/DDBJ whole genome shotgun (WGS) entry which is preliminary data.</text>
</comment>
<evidence type="ECO:0000259" key="3">
    <source>
        <dbReference type="Pfam" id="PF13731"/>
    </source>
</evidence>
<evidence type="ECO:0000313" key="4">
    <source>
        <dbReference type="EMBL" id="MFC6181690.1"/>
    </source>
</evidence>
<dbReference type="InterPro" id="IPR027994">
    <property type="entry name" value="WxL_dom"/>
</dbReference>
<feature type="compositionally biased region" description="Low complexity" evidence="1">
    <location>
        <begin position="24"/>
        <end position="45"/>
    </location>
</feature>
<feature type="compositionally biased region" description="Polar residues" evidence="1">
    <location>
        <begin position="46"/>
        <end position="63"/>
    </location>
</feature>
<dbReference type="Pfam" id="PF13731">
    <property type="entry name" value="WxL"/>
    <property type="match status" value="1"/>
</dbReference>
<feature type="signal peptide" evidence="2">
    <location>
        <begin position="1"/>
        <end position="26"/>
    </location>
</feature>
<gene>
    <name evidence="4" type="ORF">ACFP5Y_10690</name>
</gene>
<organism evidence="4 5">
    <name type="scientific">Lactiplantibacillus daowaiensis</name>
    <dbReference type="NCBI Taxonomy" id="2559918"/>
    <lineage>
        <taxon>Bacteria</taxon>
        <taxon>Bacillati</taxon>
        <taxon>Bacillota</taxon>
        <taxon>Bacilli</taxon>
        <taxon>Lactobacillales</taxon>
        <taxon>Lactobacillaceae</taxon>
        <taxon>Lactiplantibacillus</taxon>
    </lineage>
</organism>
<keyword evidence="2" id="KW-0732">Signal</keyword>
<accession>A0ABW1S1G7</accession>
<evidence type="ECO:0000256" key="1">
    <source>
        <dbReference type="SAM" id="MobiDB-lite"/>
    </source>
</evidence>
<dbReference type="EMBL" id="JBHSSC010000040">
    <property type="protein sequence ID" value="MFC6181690.1"/>
    <property type="molecule type" value="Genomic_DNA"/>
</dbReference>
<proteinExistence type="predicted"/>
<dbReference type="RefSeq" id="WP_171001458.1">
    <property type="nucleotide sequence ID" value="NZ_BJDJ01000010.1"/>
</dbReference>
<protein>
    <submittedName>
        <fullName evidence="4">WxL domain-containing protein</fullName>
    </submittedName>
</protein>
<evidence type="ECO:0000256" key="2">
    <source>
        <dbReference type="SAM" id="SignalP"/>
    </source>
</evidence>
<name>A0ABW1S1G7_9LACO</name>
<evidence type="ECO:0000313" key="5">
    <source>
        <dbReference type="Proteomes" id="UP001596282"/>
    </source>
</evidence>
<keyword evidence="5" id="KW-1185">Reference proteome</keyword>
<feature type="region of interest" description="Disordered" evidence="1">
    <location>
        <begin position="24"/>
        <end position="83"/>
    </location>
</feature>
<feature type="domain" description="WxL" evidence="3">
    <location>
        <begin position="46"/>
        <end position="257"/>
    </location>
</feature>